<comment type="caution">
    <text evidence="2">The sequence shown here is derived from an EMBL/GenBank/DDBJ whole genome shotgun (WGS) entry which is preliminary data.</text>
</comment>
<protein>
    <submittedName>
        <fullName evidence="2">Uncharacterized protein</fullName>
    </submittedName>
</protein>
<evidence type="ECO:0000256" key="1">
    <source>
        <dbReference type="SAM" id="MobiDB-lite"/>
    </source>
</evidence>
<reference evidence="2" key="1">
    <citation type="submission" date="2021-02" db="EMBL/GenBank/DDBJ databases">
        <authorList>
            <person name="Dougan E. K."/>
            <person name="Rhodes N."/>
            <person name="Thang M."/>
            <person name="Chan C."/>
        </authorList>
    </citation>
    <scope>NUCLEOTIDE SEQUENCE</scope>
</reference>
<proteinExistence type="predicted"/>
<feature type="compositionally biased region" description="Low complexity" evidence="1">
    <location>
        <begin position="235"/>
        <end position="246"/>
    </location>
</feature>
<dbReference type="SUPFAM" id="SSF56112">
    <property type="entry name" value="Protein kinase-like (PK-like)"/>
    <property type="match status" value="1"/>
</dbReference>
<feature type="region of interest" description="Disordered" evidence="1">
    <location>
        <begin position="225"/>
        <end position="306"/>
    </location>
</feature>
<dbReference type="AlphaFoldDB" id="A0A813I736"/>
<feature type="compositionally biased region" description="Basic and acidic residues" evidence="1">
    <location>
        <begin position="92"/>
        <end position="104"/>
    </location>
</feature>
<feature type="compositionally biased region" description="Polar residues" evidence="1">
    <location>
        <begin position="269"/>
        <end position="284"/>
    </location>
</feature>
<sequence length="306" mass="31325">GTGIERLIPHADADLTELIKKLIKYDPDERILARQALKDPFFRELRDAEKDLASPAQLQPGSSGGGGGSRSRDPSMAKAGMSSSSSAASAGDHNENPEQTHEPSRTSSPGGGGVPEESRSGGLPTIRQNRKAGAGGGADGADSEGDGHENGMVLPPIGGLKGKRDGKMKTQTFKTAANATLQKPTMAAHGTMTVHGAMAGSHTSTGTQGAPMGVLGTSKGFTGTLSSATGANTQTSMSSAEAMSSTNPHSWAGTKDDHMRGVSSGSGSTAVTDKMNSTWAPNHSHQSRRYVSPFGAKMALGGSKKR</sequence>
<name>A0A813I736_POLGL</name>
<dbReference type="InterPro" id="IPR011009">
    <property type="entry name" value="Kinase-like_dom_sf"/>
</dbReference>
<feature type="compositionally biased region" description="Polar residues" evidence="1">
    <location>
        <begin position="225"/>
        <end position="234"/>
    </location>
</feature>
<accession>A0A813I736</accession>
<feature type="compositionally biased region" description="Low complexity" evidence="1">
    <location>
        <begin position="76"/>
        <end position="91"/>
    </location>
</feature>
<dbReference type="Gene3D" id="1.10.510.10">
    <property type="entry name" value="Transferase(Phosphotransferase) domain 1"/>
    <property type="match status" value="1"/>
</dbReference>
<gene>
    <name evidence="2" type="ORF">PGLA2088_LOCUS4093</name>
</gene>
<feature type="region of interest" description="Disordered" evidence="1">
    <location>
        <begin position="48"/>
        <end position="166"/>
    </location>
</feature>
<feature type="non-terminal residue" evidence="2">
    <location>
        <position position="1"/>
    </location>
</feature>
<dbReference type="EMBL" id="CAJNNW010003697">
    <property type="protein sequence ID" value="CAE8645654.1"/>
    <property type="molecule type" value="Genomic_DNA"/>
</dbReference>
<dbReference type="Proteomes" id="UP000626109">
    <property type="component" value="Unassembled WGS sequence"/>
</dbReference>
<evidence type="ECO:0000313" key="3">
    <source>
        <dbReference type="Proteomes" id="UP000626109"/>
    </source>
</evidence>
<evidence type="ECO:0000313" key="2">
    <source>
        <dbReference type="EMBL" id="CAE8645654.1"/>
    </source>
</evidence>
<organism evidence="2 3">
    <name type="scientific">Polarella glacialis</name>
    <name type="common">Dinoflagellate</name>
    <dbReference type="NCBI Taxonomy" id="89957"/>
    <lineage>
        <taxon>Eukaryota</taxon>
        <taxon>Sar</taxon>
        <taxon>Alveolata</taxon>
        <taxon>Dinophyceae</taxon>
        <taxon>Suessiales</taxon>
        <taxon>Suessiaceae</taxon>
        <taxon>Polarella</taxon>
    </lineage>
</organism>